<dbReference type="Gene3D" id="3.40.50.300">
    <property type="entry name" value="P-loop containing nucleotide triphosphate hydrolases"/>
    <property type="match status" value="1"/>
</dbReference>
<keyword evidence="4" id="KW-1185">Reference proteome</keyword>
<sequence>MDTRTPVVVIAGFADGVRQLGSALFQPGTVLVRHDLTLLNEGAVTRTVTTVGMEQTSLLELAHGCVSCTLRRDLLPLLRILSDRSTVNRIVLLLDPMFEPLDVCAAIENVTVAGVSGRVDAPAGHDVRVTAIVTAVGAPTWLADATGDDVLADRPGVPEDDDRTLAQVTLAHAEHADALVLFGQPDPLDAAVLTAVLARLAPGAPRHWATGTAADTAFLAELPDCSERPRGFDPHASLLRGSPPLDSDADVCLVEFTADRPFHPERLHDAIDTLLDGVVTARGRIWLATQRDQVLWLESAGGGLRIGPAGLWLAAMTPEERQAESPTRRALADLHWHPQFGDRHSSLVVLSYRADPTDIDRALQWALVTDDELRQPNSWHRWPDPFGEWHEDPCAATESTALSPTREGEQPS</sequence>
<comment type="caution">
    <text evidence="3">The sequence shown here is derived from an EMBL/GenBank/DDBJ whole genome shotgun (WGS) entry which is preliminary data.</text>
</comment>
<dbReference type="Pfam" id="PF07683">
    <property type="entry name" value="CobW_C"/>
    <property type="match status" value="1"/>
</dbReference>
<organism evidence="3 4">
    <name type="scientific">Nocardia stercoris</name>
    <dbReference type="NCBI Taxonomy" id="2483361"/>
    <lineage>
        <taxon>Bacteria</taxon>
        <taxon>Bacillati</taxon>
        <taxon>Actinomycetota</taxon>
        <taxon>Actinomycetes</taxon>
        <taxon>Mycobacteriales</taxon>
        <taxon>Nocardiaceae</taxon>
        <taxon>Nocardia</taxon>
    </lineage>
</organism>
<evidence type="ECO:0000313" key="4">
    <source>
        <dbReference type="Proteomes" id="UP000279275"/>
    </source>
</evidence>
<reference evidence="3 4" key="1">
    <citation type="submission" date="2018-10" db="EMBL/GenBank/DDBJ databases">
        <title>Isolation from cow dung.</title>
        <authorList>
            <person name="Ling L."/>
        </authorList>
    </citation>
    <scope>NUCLEOTIDE SEQUENCE [LARGE SCALE GENOMIC DNA]</scope>
    <source>
        <strain evidence="3 4">NEAU-LL90</strain>
    </source>
</reference>
<protein>
    <submittedName>
        <fullName evidence="3">Cobalamin biosynthesis protein CobW</fullName>
    </submittedName>
</protein>
<dbReference type="PANTHER" id="PTHR43603:SF1">
    <property type="entry name" value="ZINC-REGULATED GTPASE METALLOPROTEIN ACTIVATOR 1"/>
    <property type="match status" value="1"/>
</dbReference>
<feature type="compositionally biased region" description="Basic and acidic residues" evidence="1">
    <location>
        <begin position="384"/>
        <end position="393"/>
    </location>
</feature>
<feature type="domain" description="CobW C-terminal" evidence="2">
    <location>
        <begin position="251"/>
        <end position="367"/>
    </location>
</feature>
<evidence type="ECO:0000259" key="2">
    <source>
        <dbReference type="SMART" id="SM00833"/>
    </source>
</evidence>
<dbReference type="Proteomes" id="UP000279275">
    <property type="component" value="Unassembled WGS sequence"/>
</dbReference>
<proteinExistence type="predicted"/>
<accession>A0A3M2LCQ3</accession>
<name>A0A3M2LCQ3_9NOCA</name>
<dbReference type="RefSeq" id="WP_122186293.1">
    <property type="nucleotide sequence ID" value="NZ_RFFH01000001.1"/>
</dbReference>
<evidence type="ECO:0000313" key="3">
    <source>
        <dbReference type="EMBL" id="RMI35319.1"/>
    </source>
</evidence>
<evidence type="ECO:0000256" key="1">
    <source>
        <dbReference type="SAM" id="MobiDB-lite"/>
    </source>
</evidence>
<dbReference type="PANTHER" id="PTHR43603">
    <property type="entry name" value="COBW DOMAIN-CONTAINING PROTEIN DDB_G0274527"/>
    <property type="match status" value="1"/>
</dbReference>
<dbReference type="EMBL" id="RFFH01000001">
    <property type="protein sequence ID" value="RMI35319.1"/>
    <property type="molecule type" value="Genomic_DNA"/>
</dbReference>
<feature type="region of interest" description="Disordered" evidence="1">
    <location>
        <begin position="384"/>
        <end position="412"/>
    </location>
</feature>
<dbReference type="NCBIfam" id="NF047431">
    <property type="entry name" value="hiber_recruit"/>
    <property type="match status" value="1"/>
</dbReference>
<dbReference type="OrthoDB" id="9808822at2"/>
<dbReference type="InterPro" id="IPR011629">
    <property type="entry name" value="CobW-like_C"/>
</dbReference>
<dbReference type="AlphaFoldDB" id="A0A3M2LCQ3"/>
<dbReference type="InterPro" id="IPR051927">
    <property type="entry name" value="Zn_Chap_cDPG_Synth"/>
</dbReference>
<dbReference type="SMART" id="SM00833">
    <property type="entry name" value="CobW_C"/>
    <property type="match status" value="1"/>
</dbReference>
<dbReference type="SUPFAM" id="SSF90002">
    <property type="entry name" value="Hypothetical protein YjiA, C-terminal domain"/>
    <property type="match status" value="1"/>
</dbReference>
<dbReference type="InterPro" id="IPR027417">
    <property type="entry name" value="P-loop_NTPase"/>
</dbReference>
<gene>
    <name evidence="3" type="ORF">EBN03_03290</name>
</gene>